<dbReference type="Proteomes" id="UP001165101">
    <property type="component" value="Unassembled WGS sequence"/>
</dbReference>
<sequence>MLKCFLRKNSYQLKGIHRLNLSCDIALTKSTNNFIRYYSIPGNLKPDGNFPDANIELTDSRTDTEILNETIELFPNLEGFYNVDSKNPSSTNTLINPKETPVAKDVEETEDDLNALLNDPFGMNSTDSLSIQDHFDSSIFANSPQSDDINRMIQNGMMQNNGEFTINTNSILPNKNSSPATVYTIEDTPSSTVPHHQEDFDLNQYEKFKTFLNHNDIKHTYDFQIVKNNFKDIINNNNEPFVIISNFKDPKLNLSIEKFIYDSFDIINKNNKKLFIYSNYPSIIIGKNQNPYKEINLKLSSNLSVPILRRFSGGGTVVHDLGNFNFSFTCLKDEFNRIKFSNYLIDNLNNLINYSRNITDTFIKDTKFPIFKLSVNSKGDIIKDETNEKLSGSAYQISKGKSLHHGTMLLNSNLRTLSKLLKNDRKSLIKDKSIDSIPSKVMNYNISNEIFQYCLVNAFTKNFGKSNIEKEKDDKTDSHIFKFSTNDSNLSSKVLLLDNINDIPDDVWTIYNSYFNNWNWIFGKTPKFTMTAEIEKNDIKDLISTNDDILENFKIKFDVEKGFIKDINIFNSNDEIINDKCLKEFKCLIDTIKSKDYEINKLKFKSEEIKKLIANNPELSNYLGWKIDYNINYKKQFNLNDYDELNIT</sequence>
<proteinExistence type="predicted"/>
<accession>A0ACB5TES8</accession>
<evidence type="ECO:0000313" key="1">
    <source>
        <dbReference type="EMBL" id="GME87463.1"/>
    </source>
</evidence>
<dbReference type="EMBL" id="BSXV01000097">
    <property type="protein sequence ID" value="GME87463.1"/>
    <property type="molecule type" value="Genomic_DNA"/>
</dbReference>
<organism evidence="1 2">
    <name type="scientific">Candida boidinii</name>
    <name type="common">Yeast</name>
    <dbReference type="NCBI Taxonomy" id="5477"/>
    <lineage>
        <taxon>Eukaryota</taxon>
        <taxon>Fungi</taxon>
        <taxon>Dikarya</taxon>
        <taxon>Ascomycota</taxon>
        <taxon>Saccharomycotina</taxon>
        <taxon>Pichiomycetes</taxon>
        <taxon>Pichiales</taxon>
        <taxon>Pichiaceae</taxon>
        <taxon>Ogataea</taxon>
        <taxon>Ogataea/Candida clade</taxon>
    </lineage>
</organism>
<comment type="caution">
    <text evidence="1">The sequence shown here is derived from an EMBL/GenBank/DDBJ whole genome shotgun (WGS) entry which is preliminary data.</text>
</comment>
<gene>
    <name evidence="1" type="ORF">Cboi01_000038300</name>
</gene>
<evidence type="ECO:0000313" key="2">
    <source>
        <dbReference type="Proteomes" id="UP001165101"/>
    </source>
</evidence>
<keyword evidence="2" id="KW-1185">Reference proteome</keyword>
<protein>
    <submittedName>
        <fullName evidence="1">Unnamed protein product</fullName>
    </submittedName>
</protein>
<name>A0ACB5TES8_CANBO</name>
<reference evidence="1" key="1">
    <citation type="submission" date="2023-04" db="EMBL/GenBank/DDBJ databases">
        <title>Candida boidinii NBRC 1967.</title>
        <authorList>
            <person name="Ichikawa N."/>
            <person name="Sato H."/>
            <person name="Tonouchi N."/>
        </authorList>
    </citation>
    <scope>NUCLEOTIDE SEQUENCE</scope>
    <source>
        <strain evidence="1">NBRC 1967</strain>
    </source>
</reference>